<proteinExistence type="predicted"/>
<reference evidence="3" key="2">
    <citation type="submission" date="2015-08" db="UniProtKB">
        <authorList>
            <consortium name="WormBaseParasite"/>
        </authorList>
    </citation>
    <scope>IDENTIFICATION</scope>
</reference>
<dbReference type="STRING" id="75913.A0A0K0FZA4"/>
<evidence type="ECO:0000313" key="3">
    <source>
        <dbReference type="WBParaSite" id="SVE_1778100.1"/>
    </source>
</evidence>
<accession>A0A0K0FZA4</accession>
<dbReference type="WBParaSite" id="SVE_1778100.1">
    <property type="protein sequence ID" value="SVE_1778100.1"/>
    <property type="gene ID" value="SVE_1778100"/>
</dbReference>
<evidence type="ECO:0000313" key="2">
    <source>
        <dbReference type="Proteomes" id="UP000035680"/>
    </source>
</evidence>
<protein>
    <submittedName>
        <fullName evidence="3">Endoplasmic reticulum transmembrane protein</fullName>
    </submittedName>
</protein>
<keyword evidence="1" id="KW-0175">Coiled coil</keyword>
<name>A0A0K0FZA4_STRVS</name>
<feature type="coiled-coil region" evidence="1">
    <location>
        <begin position="174"/>
        <end position="215"/>
    </location>
</feature>
<reference evidence="2" key="1">
    <citation type="submission" date="2014-07" db="EMBL/GenBank/DDBJ databases">
        <authorList>
            <person name="Martin A.A"/>
            <person name="De Silva N."/>
        </authorList>
    </citation>
    <scope>NUCLEOTIDE SEQUENCE</scope>
</reference>
<organism evidence="2 3">
    <name type="scientific">Strongyloides venezuelensis</name>
    <name type="common">Threadworm</name>
    <dbReference type="NCBI Taxonomy" id="75913"/>
    <lineage>
        <taxon>Eukaryota</taxon>
        <taxon>Metazoa</taxon>
        <taxon>Ecdysozoa</taxon>
        <taxon>Nematoda</taxon>
        <taxon>Chromadorea</taxon>
        <taxon>Rhabditida</taxon>
        <taxon>Tylenchina</taxon>
        <taxon>Panagrolaimomorpha</taxon>
        <taxon>Strongyloidoidea</taxon>
        <taxon>Strongyloididae</taxon>
        <taxon>Strongyloides</taxon>
    </lineage>
</organism>
<evidence type="ECO:0000256" key="1">
    <source>
        <dbReference type="SAM" id="Coils"/>
    </source>
</evidence>
<sequence>MTMAVTLTPIDEQCEIDTKREIIIGFEIDNLIIILVVMAPKVPKEYIYKVSILTKCDPSAVVMVDYRYYTHTVDDNWDLPHSEEILSEVFDTETASADDTQETAVTSPTESIFDDFTLPDWDIYKQGQRIKSKAAEYLKRASNVFNNMKKLTMSMEKNTKRLQIEKNSLEDSCMAAAEKASRNAMALNKNKENEIKRLKNDIALLKEEKSKMILQESHNIEVNQLKNELELQRNGRLVAEKDKKRTDETNLNLGKRITSLEAYLQTRKNDFEITKKEVKTKQEELTLLSSALHDEDETTSFSDDLSNF</sequence>
<keyword evidence="2" id="KW-1185">Reference proteome</keyword>
<dbReference type="Proteomes" id="UP000035680">
    <property type="component" value="Unassembled WGS sequence"/>
</dbReference>
<dbReference type="AlphaFoldDB" id="A0A0K0FZA4"/>